<accession>A0ABD3M6D9</accession>
<dbReference type="PANTHER" id="PTHR45663">
    <property type="entry name" value="GEO12009P1"/>
    <property type="match status" value="1"/>
</dbReference>
<dbReference type="Pfam" id="PF00085">
    <property type="entry name" value="Thioredoxin"/>
    <property type="match status" value="1"/>
</dbReference>
<feature type="chain" id="PRO_5044882024" description="Thioredoxin domain-containing protein" evidence="2">
    <location>
        <begin position="19"/>
        <end position="799"/>
    </location>
</feature>
<dbReference type="SUPFAM" id="SSF143503">
    <property type="entry name" value="PUG domain-like"/>
    <property type="match status" value="1"/>
</dbReference>
<comment type="caution">
    <text evidence="4">The sequence shown here is derived from an EMBL/GenBank/DDBJ whole genome shotgun (WGS) entry which is preliminary data.</text>
</comment>
<evidence type="ECO:0000313" key="5">
    <source>
        <dbReference type="Proteomes" id="UP001530293"/>
    </source>
</evidence>
<feature type="compositionally biased region" description="Basic and acidic residues" evidence="1">
    <location>
        <begin position="302"/>
        <end position="316"/>
    </location>
</feature>
<evidence type="ECO:0000256" key="2">
    <source>
        <dbReference type="SAM" id="SignalP"/>
    </source>
</evidence>
<feature type="domain" description="Thioredoxin" evidence="3">
    <location>
        <begin position="304"/>
        <end position="424"/>
    </location>
</feature>
<feature type="compositionally biased region" description="Acidic residues" evidence="1">
    <location>
        <begin position="783"/>
        <end position="799"/>
    </location>
</feature>
<dbReference type="Pfam" id="PF09409">
    <property type="entry name" value="PUB"/>
    <property type="match status" value="1"/>
</dbReference>
<proteinExistence type="predicted"/>
<dbReference type="InterPro" id="IPR018997">
    <property type="entry name" value="PUB_domain"/>
</dbReference>
<dbReference type="SUPFAM" id="SSF52833">
    <property type="entry name" value="Thioredoxin-like"/>
    <property type="match status" value="1"/>
</dbReference>
<feature type="region of interest" description="Disordered" evidence="1">
    <location>
        <begin position="723"/>
        <end position="799"/>
    </location>
</feature>
<keyword evidence="5" id="KW-1185">Reference proteome</keyword>
<dbReference type="Gene3D" id="1.20.58.2190">
    <property type="match status" value="1"/>
</dbReference>
<keyword evidence="2" id="KW-0732">Signal</keyword>
<dbReference type="CDD" id="cd09212">
    <property type="entry name" value="PUB"/>
    <property type="match status" value="1"/>
</dbReference>
<feature type="signal peptide" evidence="2">
    <location>
        <begin position="1"/>
        <end position="18"/>
    </location>
</feature>
<organism evidence="4 5">
    <name type="scientific">Discostella pseudostelligera</name>
    <dbReference type="NCBI Taxonomy" id="259834"/>
    <lineage>
        <taxon>Eukaryota</taxon>
        <taxon>Sar</taxon>
        <taxon>Stramenopiles</taxon>
        <taxon>Ochrophyta</taxon>
        <taxon>Bacillariophyta</taxon>
        <taxon>Coscinodiscophyceae</taxon>
        <taxon>Thalassiosirophycidae</taxon>
        <taxon>Stephanodiscales</taxon>
        <taxon>Stephanodiscaceae</taxon>
        <taxon>Discostella</taxon>
    </lineage>
</organism>
<feature type="region of interest" description="Disordered" evidence="1">
    <location>
        <begin position="262"/>
        <end position="316"/>
    </location>
</feature>
<protein>
    <recommendedName>
        <fullName evidence="3">Thioredoxin domain-containing protein</fullName>
    </recommendedName>
</protein>
<dbReference type="CDD" id="cd02947">
    <property type="entry name" value="TRX_family"/>
    <property type="match status" value="1"/>
</dbReference>
<dbReference type="PANTHER" id="PTHR45663:SF11">
    <property type="entry name" value="GEO12009P1"/>
    <property type="match status" value="1"/>
</dbReference>
<dbReference type="AlphaFoldDB" id="A0ABD3M6D9"/>
<dbReference type="PROSITE" id="PS51352">
    <property type="entry name" value="THIOREDOXIN_2"/>
    <property type="match status" value="1"/>
</dbReference>
<dbReference type="InterPro" id="IPR036249">
    <property type="entry name" value="Thioredoxin-like_sf"/>
</dbReference>
<dbReference type="Proteomes" id="UP001530293">
    <property type="component" value="Unassembled WGS sequence"/>
</dbReference>
<evidence type="ECO:0000313" key="4">
    <source>
        <dbReference type="EMBL" id="KAL3757747.1"/>
    </source>
</evidence>
<sequence length="799" mass="87391">MKSVICTTLLLSLHPAQANTRLAGTRYGPFNVRRSWGSSKMAASSRYNTALVLFPRGGDGVDSAVVDEDTASTSSTSAAQEEEEEESLDDRVFAAMRRLGLGGDDIMATESSKPDIDDDDVPPPLVETPELNCEGGVCTVDEPLSSSSTSIAAEETVQPSTQEELYAIAERISTEMAVPRDIVLAAIYSSFSGTDDNRQLNETAARSIIQAEIDAIAGVPEDCAEVKQLVEEGYGDIFFVRRSLAFAEMNIDDARAILNADREDEEAEQAKEEPEMKTVTVDYPKDFDPLASEVSRPSQLPKQEKAEAEPPRAKKEDVVFEGTAEELQKLVLESPVPVLLDVYADWCRPCQVLGPALESICMNAGGMLRLVKINTDLQRQVSGALDVKSLPTVFGIRDGKILNSFLGLPKDEQMMRDFLMGLMVPGQKFNPPVSLEDEKRYEELSGKLLKLATGASFSFASRELLQSHVGKLLNELVEGIGGDTGMAIADDSARVLRTIMSNLIAHPFDEKFRKIKLDNNVIKSKVAQYQPCLAILKAIGFVPEGDSMLVVAKGKKVVNIAPFVVARDCIDKWIDKNRYQIAAAGRKRKDEMDRARLAAEAEEAAANQIEDEEDEDDDAEEDVEESNVCLLRVRLDGKKKVHDIEMDADDTLSDLLGKMPFQVNDGEIVQLTCVAKRLVVKSTDTEVMVKTLSQLKLMPSASIVVKIGETADVVTKGSLAERAVSQKKKSTGSHSMHSIGLYSTKDGSKAEEFESGGVVYEHDVTDIEDEPEEVVEDKRIDDDSLSADESEQSVEGDEI</sequence>
<evidence type="ECO:0000259" key="3">
    <source>
        <dbReference type="PROSITE" id="PS51352"/>
    </source>
</evidence>
<feature type="compositionally biased region" description="Acidic residues" evidence="1">
    <location>
        <begin position="609"/>
        <end position="622"/>
    </location>
</feature>
<dbReference type="Gene3D" id="3.40.30.10">
    <property type="entry name" value="Glutaredoxin"/>
    <property type="match status" value="1"/>
</dbReference>
<dbReference type="EMBL" id="JALLBG020000254">
    <property type="protein sequence ID" value="KAL3757747.1"/>
    <property type="molecule type" value="Genomic_DNA"/>
</dbReference>
<dbReference type="SMART" id="SM00580">
    <property type="entry name" value="PUG"/>
    <property type="match status" value="1"/>
</dbReference>
<evidence type="ECO:0000256" key="1">
    <source>
        <dbReference type="SAM" id="MobiDB-lite"/>
    </source>
</evidence>
<dbReference type="InterPro" id="IPR036339">
    <property type="entry name" value="PUB-like_dom_sf"/>
</dbReference>
<feature type="region of interest" description="Disordered" evidence="1">
    <location>
        <begin position="63"/>
        <end position="89"/>
    </location>
</feature>
<feature type="region of interest" description="Disordered" evidence="1">
    <location>
        <begin position="603"/>
        <end position="622"/>
    </location>
</feature>
<reference evidence="4 5" key="1">
    <citation type="submission" date="2024-10" db="EMBL/GenBank/DDBJ databases">
        <title>Updated reference genomes for cyclostephanoid diatoms.</title>
        <authorList>
            <person name="Roberts W.R."/>
            <person name="Alverson A.J."/>
        </authorList>
    </citation>
    <scope>NUCLEOTIDE SEQUENCE [LARGE SCALE GENOMIC DNA]</scope>
    <source>
        <strain evidence="4 5">AJA232-27</strain>
    </source>
</reference>
<feature type="compositionally biased region" description="Acidic residues" evidence="1">
    <location>
        <begin position="766"/>
        <end position="775"/>
    </location>
</feature>
<gene>
    <name evidence="4" type="ORF">ACHAWU_000388</name>
</gene>
<dbReference type="InterPro" id="IPR013766">
    <property type="entry name" value="Thioredoxin_domain"/>
</dbReference>
<name>A0ABD3M6D9_9STRA</name>